<feature type="transmembrane region" description="Helical" evidence="1">
    <location>
        <begin position="328"/>
        <end position="348"/>
    </location>
</feature>
<protein>
    <submittedName>
        <fullName evidence="2">Uncharacterized protein</fullName>
    </submittedName>
</protein>
<feature type="transmembrane region" description="Helical" evidence="1">
    <location>
        <begin position="185"/>
        <end position="208"/>
    </location>
</feature>
<feature type="transmembrane region" description="Helical" evidence="1">
    <location>
        <begin position="95"/>
        <end position="120"/>
    </location>
</feature>
<dbReference type="Proteomes" id="UP001319104">
    <property type="component" value="Unassembled WGS sequence"/>
</dbReference>
<gene>
    <name evidence="2" type="ORF">KI659_16470</name>
</gene>
<feature type="transmembrane region" description="Helical" evidence="1">
    <location>
        <begin position="220"/>
        <end position="241"/>
    </location>
</feature>
<reference evidence="2 3" key="1">
    <citation type="submission" date="2021-05" db="EMBL/GenBank/DDBJ databases">
        <authorList>
            <person name="Zhang Z.D."/>
            <person name="Osman G."/>
        </authorList>
    </citation>
    <scope>NUCLEOTIDE SEQUENCE [LARGE SCALE GENOMIC DNA]</scope>
    <source>
        <strain evidence="2 3">KCTC 32217</strain>
    </source>
</reference>
<evidence type="ECO:0000313" key="2">
    <source>
        <dbReference type="EMBL" id="MBS9525614.1"/>
    </source>
</evidence>
<dbReference type="EMBL" id="JAHCMY010000015">
    <property type="protein sequence ID" value="MBS9525614.1"/>
    <property type="molecule type" value="Genomic_DNA"/>
</dbReference>
<feature type="transmembrane region" description="Helical" evidence="1">
    <location>
        <begin position="28"/>
        <end position="48"/>
    </location>
</feature>
<accession>A0AAP2CKY4</accession>
<organism evidence="2 3">
    <name type="scientific">Litoribacter ruber</name>
    <dbReference type="NCBI Taxonomy" id="702568"/>
    <lineage>
        <taxon>Bacteria</taxon>
        <taxon>Pseudomonadati</taxon>
        <taxon>Bacteroidota</taxon>
        <taxon>Cytophagia</taxon>
        <taxon>Cytophagales</taxon>
        <taxon>Cyclobacteriaceae</taxon>
        <taxon>Litoribacter</taxon>
    </lineage>
</organism>
<keyword evidence="3" id="KW-1185">Reference proteome</keyword>
<sequence length="375" mass="43417">MIEPLIIALAYGRTTYTNHSRPQQERRVLHALMGYHLVFTFVFTYFILKHGGDALAYWQLSTNVMDAPSERWMDYFGLSTRFVQWLNFWPHHWGWSFLGMNLIYGLMGFRGVKLLYLALFQSPIPNDKPGSFLSRNWWLVLFLPNMHFWTAGLSKEALTLLGLGWVFFGLRFWKSSGWQLPLALGFLFLARPHIGFLMAGLVFLFFLLEPTLDRRWKTGIAGVGVLGLGLLYPILTSYLVIEDFSWSSLKTLMDFQLDFLHGAEVGSAVDMQQYNLLQRLGTYLFRPLFFDAYNLQTYLASVENLLFVGLSGYGMYTWKKSGFPSIPPIYWIALLFFLTTTFLFANSLGNLGIMMRMKSFCVVFYLSCIQFRLKV</sequence>
<keyword evidence="1" id="KW-0812">Transmembrane</keyword>
<name>A0AAP2CKY4_9BACT</name>
<proteinExistence type="predicted"/>
<evidence type="ECO:0000313" key="3">
    <source>
        <dbReference type="Proteomes" id="UP001319104"/>
    </source>
</evidence>
<evidence type="ECO:0000256" key="1">
    <source>
        <dbReference type="SAM" id="Phobius"/>
    </source>
</evidence>
<dbReference type="RefSeq" id="WP_213946473.1">
    <property type="nucleotide sequence ID" value="NZ_JAHCMY010000015.1"/>
</dbReference>
<dbReference type="AlphaFoldDB" id="A0AAP2CKY4"/>
<feature type="transmembrane region" description="Helical" evidence="1">
    <location>
        <begin position="157"/>
        <end position="173"/>
    </location>
</feature>
<keyword evidence="1" id="KW-1133">Transmembrane helix</keyword>
<keyword evidence="1" id="KW-0472">Membrane</keyword>
<comment type="caution">
    <text evidence="2">The sequence shown here is derived from an EMBL/GenBank/DDBJ whole genome shotgun (WGS) entry which is preliminary data.</text>
</comment>